<keyword evidence="5" id="KW-1015">Disulfide bond</keyword>
<proteinExistence type="predicted"/>
<dbReference type="InterPro" id="IPR052313">
    <property type="entry name" value="GPIb-IX-V_Complex"/>
</dbReference>
<evidence type="ECO:0000313" key="8">
    <source>
        <dbReference type="Proteomes" id="UP000838412"/>
    </source>
</evidence>
<dbReference type="EMBL" id="OV696690">
    <property type="protein sequence ID" value="CAH1264870.1"/>
    <property type="molecule type" value="Genomic_DNA"/>
</dbReference>
<evidence type="ECO:0000313" key="7">
    <source>
        <dbReference type="EMBL" id="CAH1264870.1"/>
    </source>
</evidence>
<evidence type="ECO:0000256" key="6">
    <source>
        <dbReference type="SAM" id="SignalP"/>
    </source>
</evidence>
<evidence type="ECO:0000256" key="2">
    <source>
        <dbReference type="ARBA" id="ARBA00022692"/>
    </source>
</evidence>
<dbReference type="OrthoDB" id="8400687at2759"/>
<dbReference type="PANTHER" id="PTHR22650">
    <property type="entry name" value="GLYCOPROTEIN IB BETA"/>
    <property type="match status" value="1"/>
</dbReference>
<evidence type="ECO:0000256" key="1">
    <source>
        <dbReference type="ARBA" id="ARBA00004167"/>
    </source>
</evidence>
<keyword evidence="4" id="KW-0472">Membrane</keyword>
<reference evidence="7" key="1">
    <citation type="submission" date="2022-01" db="EMBL/GenBank/DDBJ databases">
        <authorList>
            <person name="Braso-Vives M."/>
        </authorList>
    </citation>
    <scope>NUCLEOTIDE SEQUENCE</scope>
</reference>
<keyword evidence="6" id="KW-0732">Signal</keyword>
<evidence type="ECO:0000256" key="5">
    <source>
        <dbReference type="ARBA" id="ARBA00023157"/>
    </source>
</evidence>
<name>A0A8K0EQH7_BRALA</name>
<keyword evidence="2" id="KW-0812">Transmembrane</keyword>
<dbReference type="AlphaFoldDB" id="A0A8K0EQH7"/>
<keyword evidence="3" id="KW-1133">Transmembrane helix</keyword>
<protein>
    <submittedName>
        <fullName evidence="7">Hypp3079 protein</fullName>
    </submittedName>
</protein>
<accession>A0A8K0EQH7</accession>
<organism evidence="7 8">
    <name type="scientific">Branchiostoma lanceolatum</name>
    <name type="common">Common lancelet</name>
    <name type="synonym">Amphioxus lanceolatum</name>
    <dbReference type="NCBI Taxonomy" id="7740"/>
    <lineage>
        <taxon>Eukaryota</taxon>
        <taxon>Metazoa</taxon>
        <taxon>Chordata</taxon>
        <taxon>Cephalochordata</taxon>
        <taxon>Leptocardii</taxon>
        <taxon>Amphioxiformes</taxon>
        <taxon>Branchiostomatidae</taxon>
        <taxon>Branchiostoma</taxon>
    </lineage>
</organism>
<comment type="subcellular location">
    <subcellularLocation>
        <location evidence="1">Membrane</location>
        <topology evidence="1">Single-pass membrane protein</topology>
    </subcellularLocation>
</comment>
<evidence type="ECO:0000256" key="3">
    <source>
        <dbReference type="ARBA" id="ARBA00022989"/>
    </source>
</evidence>
<feature type="signal peptide" evidence="6">
    <location>
        <begin position="1"/>
        <end position="22"/>
    </location>
</feature>
<feature type="chain" id="PRO_5035422713" evidence="6">
    <location>
        <begin position="23"/>
        <end position="124"/>
    </location>
</feature>
<sequence length="124" mass="13536">MFNKLERLLLLLLLVLKDGGTATPCDNCLSSCYCPNKDLRRVPQDLPTTAARLDLMDNDIGETLVLMCDVSGIPAPDVTVTLPSGLNATVESAMPEQLQQHLIATMAQRGRGDFQTPTMKQHLV</sequence>
<dbReference type="PANTHER" id="PTHR22650:SF4">
    <property type="entry name" value="LEUCINE-RICH REPEAT AND TRANSMEMBRANE DOMAIN-CONTAINING PROTEIN 2-LIKE"/>
    <property type="match status" value="1"/>
</dbReference>
<gene>
    <name evidence="7" type="primary">Hypp3079</name>
    <name evidence="7" type="ORF">BLAG_LOCUS19067</name>
</gene>
<dbReference type="Proteomes" id="UP000838412">
    <property type="component" value="Chromosome 5"/>
</dbReference>
<evidence type="ECO:0000256" key="4">
    <source>
        <dbReference type="ARBA" id="ARBA00023136"/>
    </source>
</evidence>
<keyword evidence="8" id="KW-1185">Reference proteome</keyword>